<feature type="region of interest" description="Disordered" evidence="1">
    <location>
        <begin position="32"/>
        <end position="77"/>
    </location>
</feature>
<dbReference type="EMBL" id="FNSN01000004">
    <property type="protein sequence ID" value="SEC86559.1"/>
    <property type="molecule type" value="Genomic_DNA"/>
</dbReference>
<gene>
    <name evidence="3" type="ORF">SAMN04489745_3371</name>
</gene>
<dbReference type="Proteomes" id="UP000182652">
    <property type="component" value="Unassembled WGS sequence"/>
</dbReference>
<evidence type="ECO:0000313" key="3">
    <source>
        <dbReference type="EMBL" id="SEC86559.1"/>
    </source>
</evidence>
<organism evidence="3 4">
    <name type="scientific">Arthrobacter woluwensis</name>
    <dbReference type="NCBI Taxonomy" id="156980"/>
    <lineage>
        <taxon>Bacteria</taxon>
        <taxon>Bacillati</taxon>
        <taxon>Actinomycetota</taxon>
        <taxon>Actinomycetes</taxon>
        <taxon>Micrococcales</taxon>
        <taxon>Micrococcaceae</taxon>
        <taxon>Arthrobacter</taxon>
    </lineage>
</organism>
<dbReference type="Gene3D" id="3.30.350.10">
    <property type="entry name" value="Subtilisin inhibitor-like"/>
    <property type="match status" value="1"/>
</dbReference>
<keyword evidence="2" id="KW-0732">Signal</keyword>
<feature type="signal peptide" evidence="2">
    <location>
        <begin position="1"/>
        <end position="30"/>
    </location>
</feature>
<name>A0A1H4VZK9_9MICC</name>
<dbReference type="STRING" id="156980.SAMN04489745_3371"/>
<dbReference type="AlphaFoldDB" id="A0A1H4VZK9"/>
<protein>
    <recommendedName>
        <fullName evidence="5">Subtilisin inhibitor-like</fullName>
    </recommendedName>
</protein>
<dbReference type="InterPro" id="IPR036819">
    <property type="entry name" value="Subtilisin_inhibitor-like_sf"/>
</dbReference>
<dbReference type="RefSeq" id="WP_066214737.1">
    <property type="nucleotide sequence ID" value="NZ_FNSN01000004.1"/>
</dbReference>
<evidence type="ECO:0000313" key="4">
    <source>
        <dbReference type="Proteomes" id="UP000182652"/>
    </source>
</evidence>
<evidence type="ECO:0000256" key="2">
    <source>
        <dbReference type="SAM" id="SignalP"/>
    </source>
</evidence>
<sequence>MAQHLSSRNPSGLRTTLRGLAAVATALALASCTPSGSPSPNPTTPGAIGSTGASSSPSPSQLPTTPPATNDRPAPDASVTADLTISVVAKPGAKATETRLLCSGKTAKPDSTVPIADEACALVEAHPAYLFPATKNTAQACTEQYGGPATATIKGTVRGKTVDLSLSRSDGCRINQWTALGPLLGEAGANV</sequence>
<proteinExistence type="predicted"/>
<dbReference type="GO" id="GO:0004867">
    <property type="term" value="F:serine-type endopeptidase inhibitor activity"/>
    <property type="evidence" value="ECO:0007669"/>
    <property type="project" value="InterPro"/>
</dbReference>
<reference evidence="3 4" key="1">
    <citation type="submission" date="2016-10" db="EMBL/GenBank/DDBJ databases">
        <authorList>
            <person name="de Groot N.N."/>
        </authorList>
    </citation>
    <scope>NUCLEOTIDE SEQUENCE [LARGE SCALE GENOMIC DNA]</scope>
    <source>
        <strain evidence="3 4">DSM 10495</strain>
    </source>
</reference>
<evidence type="ECO:0000256" key="1">
    <source>
        <dbReference type="SAM" id="MobiDB-lite"/>
    </source>
</evidence>
<evidence type="ECO:0008006" key="5">
    <source>
        <dbReference type="Google" id="ProtNLM"/>
    </source>
</evidence>
<accession>A0A1H4VZK9</accession>
<keyword evidence="4" id="KW-1185">Reference proteome</keyword>
<feature type="compositionally biased region" description="Low complexity" evidence="1">
    <location>
        <begin position="44"/>
        <end position="69"/>
    </location>
</feature>
<dbReference type="SUPFAM" id="SSF55399">
    <property type="entry name" value="Subtilisin inhibitor"/>
    <property type="match status" value="1"/>
</dbReference>
<feature type="chain" id="PRO_5039289264" description="Subtilisin inhibitor-like" evidence="2">
    <location>
        <begin position="31"/>
        <end position="191"/>
    </location>
</feature>